<dbReference type="Proteomes" id="UP001225605">
    <property type="component" value="Unassembled WGS sequence"/>
</dbReference>
<sequence>MPQSSRQFDTPVLPVTSPSGTRALRYDDGRVVIADAGGATTWAEPVRWAACDQSGADDALVAGFALGPHVPVVEDRDRGGVDRSWLSRGGFAVPAWCG</sequence>
<keyword evidence="2" id="KW-1185">Reference proteome</keyword>
<dbReference type="RefSeq" id="WP_306751004.1">
    <property type="nucleotide sequence ID" value="NZ_NSDM01000055.1"/>
</dbReference>
<feature type="non-terminal residue" evidence="1">
    <location>
        <position position="98"/>
    </location>
</feature>
<comment type="caution">
    <text evidence="1">The sequence shown here is derived from an EMBL/GenBank/DDBJ whole genome shotgun (WGS) entry which is preliminary data.</text>
</comment>
<organism evidence="1 2">
    <name type="scientific">Saccharothrix yanglingensis</name>
    <dbReference type="NCBI Taxonomy" id="659496"/>
    <lineage>
        <taxon>Bacteria</taxon>
        <taxon>Bacillati</taxon>
        <taxon>Actinomycetota</taxon>
        <taxon>Actinomycetes</taxon>
        <taxon>Pseudonocardiales</taxon>
        <taxon>Pseudonocardiaceae</taxon>
        <taxon>Saccharothrix</taxon>
    </lineage>
</organism>
<reference evidence="1 2" key="1">
    <citation type="submission" date="2017-06" db="EMBL/GenBank/DDBJ databases">
        <title>Cultured bacterium strain Saccharothrix yanglingensis Hhs.015.</title>
        <authorList>
            <person name="Xia Y."/>
        </authorList>
    </citation>
    <scope>NUCLEOTIDE SEQUENCE [LARGE SCALE GENOMIC DNA]</scope>
    <source>
        <strain evidence="1 2">Hhs.015</strain>
    </source>
</reference>
<gene>
    <name evidence="1" type="ORF">CKY47_36405</name>
</gene>
<evidence type="ECO:0000313" key="2">
    <source>
        <dbReference type="Proteomes" id="UP001225605"/>
    </source>
</evidence>
<protein>
    <submittedName>
        <fullName evidence="1">Uncharacterized protein</fullName>
    </submittedName>
</protein>
<evidence type="ECO:0000313" key="1">
    <source>
        <dbReference type="EMBL" id="MDQ2589303.1"/>
    </source>
</evidence>
<accession>A0ABU0XAX5</accession>
<proteinExistence type="predicted"/>
<name>A0ABU0XAX5_9PSEU</name>
<dbReference type="EMBL" id="NSDM01000055">
    <property type="protein sequence ID" value="MDQ2589303.1"/>
    <property type="molecule type" value="Genomic_DNA"/>
</dbReference>